<keyword evidence="2" id="KW-1003">Cell membrane</keyword>
<feature type="compositionally biased region" description="Basic and acidic residues" evidence="6">
    <location>
        <begin position="30"/>
        <end position="46"/>
    </location>
</feature>
<protein>
    <recommendedName>
        <fullName evidence="13">Zinc-ribbon domain-containing protein</fullName>
    </recommendedName>
</protein>
<organism evidence="11 12">
    <name type="scientific">Halobacillus amylolyticus</name>
    <dbReference type="NCBI Taxonomy" id="2932259"/>
    <lineage>
        <taxon>Bacteria</taxon>
        <taxon>Bacillati</taxon>
        <taxon>Bacillota</taxon>
        <taxon>Bacilli</taxon>
        <taxon>Bacillales</taxon>
        <taxon>Bacillaceae</taxon>
        <taxon>Halobacillus</taxon>
    </lineage>
</organism>
<sequence>MSYCQQCGNSLAEEEQYCTSCGTKQPGPTKEAETNSHKVTTREKPVSRKTMSKRSKVLIGSFVGLALLIFGAHVALSSFLDPVKQIQAMDRAVSEQNSEAFLQHVNIDEEALMNPDEYVSSLANAGWESMREQFTVYMEDEAGDFDQTVTGNDGQDRFIVKKNDIALGLYTTYEIEALPFRVSITSNYDQSDFAIEDVKLHVEKANEPSKSIEAYPGTYHVTGLMKNAFGEVTLSEDITVDSSEGNYQLNFAVANAWPTSDVEGAILFINGESTGKTVEEFETLGPFPEDKEVSMHAEWKTPDGEMIKSDPITQDGDDFGNYHFAFELPVMENKEEPVETNREAPLDDVEEFVLDFRDAYEVALNNRDYSYIEDYLLDGSDADAGLSKYVGDLKDENYTYEFNENLITGAEQVKEGIFKIFTNEKFLFTNHLGDQIDYDREKIYTVVTHGSGLQIRKIDINETNRNEL</sequence>
<keyword evidence="3 7" id="KW-0812">Transmembrane</keyword>
<dbReference type="InterPro" id="IPR054528">
    <property type="entry name" value="TcaA_5th"/>
</dbReference>
<dbReference type="PANTHER" id="PTHR40038">
    <property type="entry name" value="MEMBRANE-ASSOCIATED PROTEIN TCAA"/>
    <property type="match status" value="1"/>
</dbReference>
<evidence type="ECO:0000313" key="12">
    <source>
        <dbReference type="Proteomes" id="UP000830326"/>
    </source>
</evidence>
<evidence type="ECO:0000256" key="1">
    <source>
        <dbReference type="ARBA" id="ARBA00004162"/>
    </source>
</evidence>
<keyword evidence="12" id="KW-1185">Reference proteome</keyword>
<evidence type="ECO:0000313" key="11">
    <source>
        <dbReference type="EMBL" id="UOR11579.1"/>
    </source>
</evidence>
<dbReference type="InterPro" id="IPR054530">
    <property type="entry name" value="TcaA_4th"/>
</dbReference>
<dbReference type="Proteomes" id="UP000830326">
    <property type="component" value="Chromosome"/>
</dbReference>
<dbReference type="InterPro" id="IPR054529">
    <property type="entry name" value="TcaA_2nd"/>
</dbReference>
<reference evidence="11" key="1">
    <citation type="submission" date="2022-04" db="EMBL/GenBank/DDBJ databases">
        <title>Halobacillus sp. isolated from saltern.</title>
        <authorList>
            <person name="Won M."/>
            <person name="Lee C.-M."/>
            <person name="Woen H.-Y."/>
            <person name="Kwon S.-W."/>
        </authorList>
    </citation>
    <scope>NUCLEOTIDE SEQUENCE</scope>
    <source>
        <strain evidence="11">SSHM10-5</strain>
    </source>
</reference>
<dbReference type="Pfam" id="PF22819">
    <property type="entry name" value="TcaA_5th"/>
    <property type="match status" value="1"/>
</dbReference>
<evidence type="ECO:0000259" key="10">
    <source>
        <dbReference type="Pfam" id="PF22820"/>
    </source>
</evidence>
<dbReference type="PANTHER" id="PTHR40038:SF1">
    <property type="entry name" value="MEMBRANE-ASSOCIATED PROTEIN TCAA"/>
    <property type="match status" value="1"/>
</dbReference>
<evidence type="ECO:0000256" key="6">
    <source>
        <dbReference type="SAM" id="MobiDB-lite"/>
    </source>
</evidence>
<feature type="domain" description="TcaA protein NTF2-like" evidence="9">
    <location>
        <begin position="348"/>
        <end position="458"/>
    </location>
</feature>
<evidence type="ECO:0000256" key="2">
    <source>
        <dbReference type="ARBA" id="ARBA00022475"/>
    </source>
</evidence>
<evidence type="ECO:0000256" key="3">
    <source>
        <dbReference type="ARBA" id="ARBA00022692"/>
    </source>
</evidence>
<evidence type="ECO:0000256" key="4">
    <source>
        <dbReference type="ARBA" id="ARBA00022989"/>
    </source>
</evidence>
<dbReference type="RefSeq" id="WP_245031703.1">
    <property type="nucleotide sequence ID" value="NZ_CP095075.1"/>
</dbReference>
<name>A0ABY4HA48_9BACI</name>
<dbReference type="Pfam" id="PF22813">
    <property type="entry name" value="TcaA_2nd"/>
    <property type="match status" value="1"/>
</dbReference>
<evidence type="ECO:0000259" key="9">
    <source>
        <dbReference type="Pfam" id="PF22819"/>
    </source>
</evidence>
<accession>A0ABY4HA48</accession>
<feature type="domain" description="TcaA second" evidence="8">
    <location>
        <begin position="82"/>
        <end position="176"/>
    </location>
</feature>
<evidence type="ECO:0008006" key="13">
    <source>
        <dbReference type="Google" id="ProtNLM"/>
    </source>
</evidence>
<feature type="region of interest" description="Disordered" evidence="6">
    <location>
        <begin position="21"/>
        <end position="47"/>
    </location>
</feature>
<evidence type="ECO:0000259" key="8">
    <source>
        <dbReference type="Pfam" id="PF22813"/>
    </source>
</evidence>
<feature type="transmembrane region" description="Helical" evidence="7">
    <location>
        <begin position="57"/>
        <end position="80"/>
    </location>
</feature>
<dbReference type="Pfam" id="PF22820">
    <property type="entry name" value="TcaA_3rd_4th"/>
    <property type="match status" value="1"/>
</dbReference>
<gene>
    <name evidence="11" type="ORF">MUO15_18675</name>
</gene>
<evidence type="ECO:0000256" key="5">
    <source>
        <dbReference type="ARBA" id="ARBA00023136"/>
    </source>
</evidence>
<keyword evidence="4 7" id="KW-1133">Transmembrane helix</keyword>
<comment type="subcellular location">
    <subcellularLocation>
        <location evidence="1">Cell membrane</location>
        <topology evidence="1">Single-pass membrane protein</topology>
    </subcellularLocation>
</comment>
<dbReference type="EMBL" id="CP095075">
    <property type="protein sequence ID" value="UOR11579.1"/>
    <property type="molecule type" value="Genomic_DNA"/>
</dbReference>
<evidence type="ECO:0000256" key="7">
    <source>
        <dbReference type="SAM" id="Phobius"/>
    </source>
</evidence>
<proteinExistence type="predicted"/>
<keyword evidence="5 7" id="KW-0472">Membrane</keyword>
<feature type="domain" description="TcaA 4th" evidence="10">
    <location>
        <begin position="259"/>
        <end position="322"/>
    </location>
</feature>